<protein>
    <submittedName>
        <fullName evidence="1">Uncharacterized protein</fullName>
    </submittedName>
</protein>
<dbReference type="HOGENOM" id="CLU_2623774_0_0_1"/>
<dbReference type="Proteomes" id="UP000023623">
    <property type="component" value="Unassembled WGS sequence"/>
</dbReference>
<dbReference type="AlphaFoldDB" id="A0A022Y595"/>
<evidence type="ECO:0000313" key="1">
    <source>
        <dbReference type="EMBL" id="EZF77773.1"/>
    </source>
</evidence>
<evidence type="ECO:0000313" key="2">
    <source>
        <dbReference type="Proteomes" id="UP000023623"/>
    </source>
</evidence>
<accession>A0A022Y595</accession>
<organism evidence="1 2">
    <name type="scientific">Trichophyton soudanense CBS 452.61</name>
    <dbReference type="NCBI Taxonomy" id="1215331"/>
    <lineage>
        <taxon>Eukaryota</taxon>
        <taxon>Fungi</taxon>
        <taxon>Dikarya</taxon>
        <taxon>Ascomycota</taxon>
        <taxon>Pezizomycotina</taxon>
        <taxon>Eurotiomycetes</taxon>
        <taxon>Eurotiomycetidae</taxon>
        <taxon>Onygenales</taxon>
        <taxon>Arthrodermataceae</taxon>
        <taxon>Trichophyton</taxon>
    </lineage>
</organism>
<gene>
    <name evidence="1" type="ORF">H105_01057</name>
</gene>
<sequence length="78" mass="8810">MVIPSVKPRVITMIIPTKVPTETRLMIAIMIAMMIPTEVLTETRLTIAMIIPTMITRIDGPEYGHYLLKSIPYIVKQA</sequence>
<dbReference type="EMBL" id="KK208741">
    <property type="protein sequence ID" value="EZF77773.1"/>
    <property type="molecule type" value="Genomic_DNA"/>
</dbReference>
<name>A0A022Y595_TRISD</name>
<keyword evidence="2" id="KW-1185">Reference proteome</keyword>
<proteinExistence type="predicted"/>
<reference evidence="1 2" key="1">
    <citation type="submission" date="2014-02" db="EMBL/GenBank/DDBJ databases">
        <title>The Genome Sequence of Trichophyton rubrum (morphotype soudanense) CBS 452.61.</title>
        <authorList>
            <consortium name="The Broad Institute Genomics Platform"/>
            <person name="Cuomo C.A."/>
            <person name="White T.C."/>
            <person name="Graser Y."/>
            <person name="Martinez-Rossi N."/>
            <person name="Heitman J."/>
            <person name="Young S.K."/>
            <person name="Zeng Q."/>
            <person name="Gargeya S."/>
            <person name="Abouelleil A."/>
            <person name="Alvarado L."/>
            <person name="Chapman S.B."/>
            <person name="Gainer-Dewar J."/>
            <person name="Goldberg J."/>
            <person name="Griggs A."/>
            <person name="Gujja S."/>
            <person name="Hansen M."/>
            <person name="Howarth C."/>
            <person name="Imamovic A."/>
            <person name="Larimer J."/>
            <person name="Martinez D."/>
            <person name="Murphy C."/>
            <person name="Pearson M.D."/>
            <person name="Persinoti G."/>
            <person name="Poon T."/>
            <person name="Priest M."/>
            <person name="Roberts A.D."/>
            <person name="Saif S."/>
            <person name="Shea T.D."/>
            <person name="Sykes S.N."/>
            <person name="Wortman J."/>
            <person name="Nusbaum C."/>
            <person name="Birren B."/>
        </authorList>
    </citation>
    <scope>NUCLEOTIDE SEQUENCE [LARGE SCALE GENOMIC DNA]</scope>
    <source>
        <strain evidence="1 2">CBS 452.61</strain>
    </source>
</reference>